<keyword evidence="15" id="KW-0418">Kinase</keyword>
<dbReference type="InterPro" id="IPR002912">
    <property type="entry name" value="ACT_dom"/>
</dbReference>
<dbReference type="PROSITE" id="PS51671">
    <property type="entry name" value="ACT"/>
    <property type="match status" value="2"/>
</dbReference>
<comment type="subunit">
    <text evidence="9">Homotetramer.</text>
</comment>
<dbReference type="Pfam" id="PF22468">
    <property type="entry name" value="ACT_9"/>
    <property type="match status" value="2"/>
</dbReference>
<comment type="pathway">
    <text evidence="2">Amino-acid biosynthesis; L-lysine biosynthesis via DAP pathway; (S)-tetrahydrodipicolinate from L-aspartate: step 1/4.</text>
</comment>
<evidence type="ECO:0000313" key="29">
    <source>
        <dbReference type="Proteomes" id="UP000837803"/>
    </source>
</evidence>
<dbReference type="SUPFAM" id="SSF53633">
    <property type="entry name" value="Carbamate kinase-like"/>
    <property type="match status" value="1"/>
</dbReference>
<comment type="pathway">
    <text evidence="5">Amino-acid biosynthesis; L-methionine biosynthesis via de novo pathway; L-homoserine from L-aspartate: step 3/3.</text>
</comment>
<dbReference type="NCBIfam" id="NF007003">
    <property type="entry name" value="PRK09466.1"/>
    <property type="match status" value="1"/>
</dbReference>
<keyword evidence="11" id="KW-0808">Transferase</keyword>
<keyword evidence="18" id="KW-0560">Oxidoreductase</keyword>
<dbReference type="CDD" id="cd04921">
    <property type="entry name" value="ACT_AKi-HSDH-ThrA-like_1"/>
    <property type="match status" value="1"/>
</dbReference>
<evidence type="ECO:0000256" key="11">
    <source>
        <dbReference type="ARBA" id="ARBA00022679"/>
    </source>
</evidence>
<name>A0ABM9B169_9BACT</name>
<keyword evidence="14" id="KW-0547">Nucleotide-binding</keyword>
<evidence type="ECO:0000256" key="10">
    <source>
        <dbReference type="ARBA" id="ARBA00022605"/>
    </source>
</evidence>
<dbReference type="PANTHER" id="PTHR43070">
    <property type="match status" value="1"/>
</dbReference>
<dbReference type="InterPro" id="IPR001342">
    <property type="entry name" value="HDH_cat"/>
</dbReference>
<dbReference type="PIRSF" id="PIRSF000727">
    <property type="entry name" value="ThrA"/>
    <property type="match status" value="1"/>
</dbReference>
<dbReference type="Pfam" id="PF00742">
    <property type="entry name" value="Homoserine_dh"/>
    <property type="match status" value="1"/>
</dbReference>
<evidence type="ECO:0000256" key="2">
    <source>
        <dbReference type="ARBA" id="ARBA00004766"/>
    </source>
</evidence>
<comment type="pathway">
    <text evidence="6">Amino-acid biosynthesis; L-threonine biosynthesis; L-threonine from L-aspartate: step 1/5.</text>
</comment>
<dbReference type="InterPro" id="IPR054352">
    <property type="entry name" value="ACT_Aspartokinase"/>
</dbReference>
<sequence length="818" mass="89242">MKVLKFGGSSVGHPDRIRGIVEILKGYYATGDHFTVVFSAFGGVTDQLIEMSELAEQGDDRYGQLFDAFSERHQTAITTLLGETALYRETSQQMRRSHEVLKNLLYGIFLVREASPRTMDYVLSFGERSSAYIISQALQQAGVPTEFLDARRIIKTDKTFGNAKVNFEKSYQKIKQHYVEHPKVQVVTGFIASAKGGLTTTLGRGGSDYTASLLAAGLKASAIEIWTDVNGVLTADPRRVKKAFTIPTMTYAEAMEMSHFGAKVIYPPTLMPALQQRIPLYIKNTFAPEFEGTKVSEDSNPEGAAVRGISSINNVALCTVSGTGMFGVPGIAARIFGALAQAGINIILITQGSSEHAISFAVQPAVAEDARLAVEAAFAFEIERGVVNTVKVERELCVVAIIGENMRYQPGISGRLFRALGQNGINAVAIAQGSSELNVSVVIAKEDETKALNALHESFFLSDHKTLHLFIVGVGLIGGTLLQQIQKQNEYLRERRGMEVKVVGLANSKKMLFDAEGIDLADWKDQLRQADTAIDLAVFVGRMRDLNLSNSIFVDNTADKKIATFYEHILDESISISTPNKIATSSGYLQYQRLKRIAEKRGVQFRYETNVGAGLPVISTLRDLIDSGDRITKIEGVLSGSLSYIFNTFDGSRPFAAVVREAKEKGFTEPDPRIDLSGKDVARKILILARETGVALDAEQVTIDSFLPQEASEAADVSAFFTVLEERAAYFEQLLQQAQQEEKVLRMIATLEGEIATIGIQAVGRDNPFFTLSGSDNMIVFTTDRYSVRPLVVRGPGAGAEVTAAGVFAEIIQIGTLS</sequence>
<evidence type="ECO:0000313" key="28">
    <source>
        <dbReference type="EMBL" id="CAH1001002.1"/>
    </source>
</evidence>
<dbReference type="InterPro" id="IPR041743">
    <property type="entry name" value="AK-HSDH_N"/>
</dbReference>
<dbReference type="CDD" id="cd04257">
    <property type="entry name" value="AAK_AK-HSDH"/>
    <property type="match status" value="1"/>
</dbReference>
<evidence type="ECO:0000256" key="6">
    <source>
        <dbReference type="ARBA" id="ARBA00005139"/>
    </source>
</evidence>
<comment type="caution">
    <text evidence="28">The sequence shown here is derived from an EMBL/GenBank/DDBJ whole genome shotgun (WGS) entry which is preliminary data.</text>
</comment>
<comment type="function">
    <text evidence="24">Bifunctional aspartate kinase and homoserine dehydrogenase that catalyzes the first and the third steps toward the synthesis of lysine, methionine and threonine from aspartate.</text>
</comment>
<dbReference type="InterPro" id="IPR005106">
    <property type="entry name" value="Asp/hSer_DH_NAD-bd"/>
</dbReference>
<dbReference type="InterPro" id="IPR018042">
    <property type="entry name" value="Aspartate_kinase_CS"/>
</dbReference>
<dbReference type="InterPro" id="IPR036291">
    <property type="entry name" value="NAD(P)-bd_dom_sf"/>
</dbReference>
<comment type="catalytic activity">
    <reaction evidence="25">
        <text>L-aspartate + ATP = 4-phospho-L-aspartate + ADP</text>
        <dbReference type="Rhea" id="RHEA:23776"/>
        <dbReference type="ChEBI" id="CHEBI:29991"/>
        <dbReference type="ChEBI" id="CHEBI:30616"/>
        <dbReference type="ChEBI" id="CHEBI:57535"/>
        <dbReference type="ChEBI" id="CHEBI:456216"/>
        <dbReference type="EC" id="2.7.2.4"/>
    </reaction>
    <physiologicalReaction direction="left-to-right" evidence="25">
        <dbReference type="Rhea" id="RHEA:23777"/>
    </physiologicalReaction>
</comment>
<dbReference type="Proteomes" id="UP000837803">
    <property type="component" value="Unassembled WGS sequence"/>
</dbReference>
<dbReference type="Pfam" id="PF03447">
    <property type="entry name" value="NAD_binding_3"/>
    <property type="match status" value="1"/>
</dbReference>
<reference evidence="28" key="1">
    <citation type="submission" date="2021-12" db="EMBL/GenBank/DDBJ databases">
        <authorList>
            <person name="Rodrigo-Torres L."/>
            <person name="Arahal R. D."/>
            <person name="Lucena T."/>
        </authorList>
    </citation>
    <scope>NUCLEOTIDE SEQUENCE</scope>
    <source>
        <strain evidence="28">CECT 8419</strain>
    </source>
</reference>
<gene>
    <name evidence="28" type="primary">thrA</name>
    <name evidence="28" type="ORF">LEM8419_01992</name>
</gene>
<keyword evidence="16" id="KW-0067">ATP-binding</keyword>
<dbReference type="InterPro" id="IPR045865">
    <property type="entry name" value="ACT-like_dom_sf"/>
</dbReference>
<dbReference type="SUPFAM" id="SSF55021">
    <property type="entry name" value="ACT-like"/>
    <property type="match status" value="2"/>
</dbReference>
<dbReference type="SUPFAM" id="SSF51735">
    <property type="entry name" value="NAD(P)-binding Rossmann-fold domains"/>
    <property type="match status" value="1"/>
</dbReference>
<dbReference type="Pfam" id="PF00696">
    <property type="entry name" value="AA_kinase"/>
    <property type="match status" value="1"/>
</dbReference>
<evidence type="ECO:0000256" key="17">
    <source>
        <dbReference type="ARBA" id="ARBA00022857"/>
    </source>
</evidence>
<evidence type="ECO:0000256" key="21">
    <source>
        <dbReference type="ARBA" id="ARBA00023154"/>
    </source>
</evidence>
<dbReference type="Gene3D" id="3.30.2130.10">
    <property type="entry name" value="VC0802-like"/>
    <property type="match status" value="1"/>
</dbReference>
<evidence type="ECO:0000256" key="9">
    <source>
        <dbReference type="ARBA" id="ARBA00011881"/>
    </source>
</evidence>
<dbReference type="EMBL" id="CAKLPZ010000002">
    <property type="protein sequence ID" value="CAH1001002.1"/>
    <property type="molecule type" value="Genomic_DNA"/>
</dbReference>
<keyword evidence="19" id="KW-0520">NAD</keyword>
<keyword evidence="10" id="KW-0028">Amino-acid biosynthesis</keyword>
<dbReference type="PANTHER" id="PTHR43070:SF5">
    <property type="entry name" value="HOMOSERINE DEHYDROGENASE"/>
    <property type="match status" value="1"/>
</dbReference>
<keyword evidence="12" id="KW-0791">Threonine biosynthesis</keyword>
<dbReference type="PROSITE" id="PS01042">
    <property type="entry name" value="HOMOSER_DHGENASE"/>
    <property type="match status" value="1"/>
</dbReference>
<evidence type="ECO:0000256" key="24">
    <source>
        <dbReference type="ARBA" id="ARBA00044938"/>
    </source>
</evidence>
<keyword evidence="23" id="KW-0511">Multifunctional enzyme</keyword>
<dbReference type="InterPro" id="IPR001048">
    <property type="entry name" value="Asp/Glu/Uridylate_kinase"/>
</dbReference>
<feature type="domain" description="ACT" evidence="27">
    <location>
        <begin position="320"/>
        <end position="394"/>
    </location>
</feature>
<evidence type="ECO:0000256" key="26">
    <source>
        <dbReference type="ARBA" id="ARBA00048841"/>
    </source>
</evidence>
<comment type="catalytic activity">
    <reaction evidence="26">
        <text>L-homoserine + NADP(+) = L-aspartate 4-semialdehyde + NADPH + H(+)</text>
        <dbReference type="Rhea" id="RHEA:15761"/>
        <dbReference type="ChEBI" id="CHEBI:15378"/>
        <dbReference type="ChEBI" id="CHEBI:57476"/>
        <dbReference type="ChEBI" id="CHEBI:57783"/>
        <dbReference type="ChEBI" id="CHEBI:58349"/>
        <dbReference type="ChEBI" id="CHEBI:537519"/>
        <dbReference type="EC" id="1.1.1.3"/>
    </reaction>
    <physiologicalReaction direction="right-to-left" evidence="26">
        <dbReference type="Rhea" id="RHEA:15763"/>
    </physiologicalReaction>
</comment>
<dbReference type="PROSITE" id="PS00324">
    <property type="entry name" value="ASPARTOKINASE"/>
    <property type="match status" value="1"/>
</dbReference>
<dbReference type="Gene3D" id="3.40.1160.10">
    <property type="entry name" value="Acetylglutamate kinase-like"/>
    <property type="match status" value="1"/>
</dbReference>
<comment type="cofactor">
    <cofactor evidence="1">
        <name>a metal cation</name>
        <dbReference type="ChEBI" id="CHEBI:25213"/>
    </cofactor>
</comment>
<proteinExistence type="inferred from homology"/>
<evidence type="ECO:0000256" key="3">
    <source>
        <dbReference type="ARBA" id="ARBA00004986"/>
    </source>
</evidence>
<evidence type="ECO:0000256" key="20">
    <source>
        <dbReference type="ARBA" id="ARBA00023053"/>
    </source>
</evidence>
<evidence type="ECO:0000256" key="4">
    <source>
        <dbReference type="ARBA" id="ARBA00005056"/>
    </source>
</evidence>
<evidence type="ECO:0000256" key="8">
    <source>
        <dbReference type="ARBA" id="ARBA00010046"/>
    </source>
</evidence>
<comment type="similarity">
    <text evidence="7">In the C-terminal section; belongs to the homoserine dehydrogenase family.</text>
</comment>
<keyword evidence="22" id="KW-0486">Methionine biosynthesis</keyword>
<evidence type="ECO:0000256" key="16">
    <source>
        <dbReference type="ARBA" id="ARBA00022840"/>
    </source>
</evidence>
<dbReference type="InterPro" id="IPR011147">
    <property type="entry name" value="Bifunc_Aspkin/hSer_DH"/>
</dbReference>
<keyword evidence="20" id="KW-0915">Sodium</keyword>
<keyword evidence="17" id="KW-0521">NADP</keyword>
<comment type="similarity">
    <text evidence="8">In the N-terminal section; belongs to the aspartokinase family.</text>
</comment>
<dbReference type="NCBIfam" id="NF006959">
    <property type="entry name" value="PRK09436.1"/>
    <property type="match status" value="1"/>
</dbReference>
<evidence type="ECO:0000256" key="23">
    <source>
        <dbReference type="ARBA" id="ARBA00023268"/>
    </source>
</evidence>
<keyword evidence="21" id="KW-0457">Lysine biosynthesis</keyword>
<comment type="pathway">
    <text evidence="4">Amino-acid biosynthesis; L-threonine biosynthesis; L-threonine from L-aspartate: step 3/5.</text>
</comment>
<dbReference type="NCBIfam" id="TIGR00657">
    <property type="entry name" value="asp_kinases"/>
    <property type="match status" value="1"/>
</dbReference>
<evidence type="ECO:0000256" key="5">
    <source>
        <dbReference type="ARBA" id="ARBA00005062"/>
    </source>
</evidence>
<evidence type="ECO:0000256" key="18">
    <source>
        <dbReference type="ARBA" id="ARBA00023002"/>
    </source>
</evidence>
<evidence type="ECO:0000256" key="12">
    <source>
        <dbReference type="ARBA" id="ARBA00022697"/>
    </source>
</evidence>
<dbReference type="RefSeq" id="WP_238750935.1">
    <property type="nucleotide sequence ID" value="NZ_CAKLPZ010000002.1"/>
</dbReference>
<evidence type="ECO:0000256" key="25">
    <source>
        <dbReference type="ARBA" id="ARBA00048561"/>
    </source>
</evidence>
<evidence type="ECO:0000256" key="7">
    <source>
        <dbReference type="ARBA" id="ARBA00007952"/>
    </source>
</evidence>
<organism evidence="28 29">
    <name type="scientific">Neolewinella maritima</name>
    <dbReference type="NCBI Taxonomy" id="1383882"/>
    <lineage>
        <taxon>Bacteria</taxon>
        <taxon>Pseudomonadati</taxon>
        <taxon>Bacteroidota</taxon>
        <taxon>Saprospiria</taxon>
        <taxon>Saprospirales</taxon>
        <taxon>Lewinellaceae</taxon>
        <taxon>Neolewinella</taxon>
    </lineage>
</organism>
<dbReference type="InterPro" id="IPR001341">
    <property type="entry name" value="Asp_kinase"/>
</dbReference>
<dbReference type="Gene3D" id="3.40.50.720">
    <property type="entry name" value="NAD(P)-binding Rossmann-like Domain"/>
    <property type="match status" value="1"/>
</dbReference>
<evidence type="ECO:0000256" key="15">
    <source>
        <dbReference type="ARBA" id="ARBA00022777"/>
    </source>
</evidence>
<evidence type="ECO:0000256" key="22">
    <source>
        <dbReference type="ARBA" id="ARBA00023167"/>
    </source>
</evidence>
<dbReference type="InterPro" id="IPR036393">
    <property type="entry name" value="AceGlu_kinase-like_sf"/>
</dbReference>
<protein>
    <submittedName>
        <fullName evidence="28">Bifunctional aspartokinase/homoserine dehydrogenase 1</fullName>
    </submittedName>
</protein>
<evidence type="ECO:0000256" key="19">
    <source>
        <dbReference type="ARBA" id="ARBA00023027"/>
    </source>
</evidence>
<dbReference type="InterPro" id="IPR049638">
    <property type="entry name" value="AK-HD"/>
</dbReference>
<dbReference type="InterPro" id="IPR019811">
    <property type="entry name" value="HDH_CS"/>
</dbReference>
<comment type="pathway">
    <text evidence="3">Amino-acid biosynthesis; L-methionine biosynthesis via de novo pathway; L-homoserine from L-aspartate: step 1/3.</text>
</comment>
<keyword evidence="13" id="KW-0479">Metal-binding</keyword>
<evidence type="ECO:0000259" key="27">
    <source>
        <dbReference type="PROSITE" id="PS51671"/>
    </source>
</evidence>
<evidence type="ECO:0000256" key="13">
    <source>
        <dbReference type="ARBA" id="ARBA00022723"/>
    </source>
</evidence>
<evidence type="ECO:0000256" key="14">
    <source>
        <dbReference type="ARBA" id="ARBA00022741"/>
    </source>
</evidence>
<accession>A0ABM9B169</accession>
<dbReference type="Gene3D" id="3.30.360.10">
    <property type="entry name" value="Dihydrodipicolinate Reductase, domain 2"/>
    <property type="match status" value="1"/>
</dbReference>
<keyword evidence="29" id="KW-1185">Reference proteome</keyword>
<feature type="domain" description="ACT" evidence="27">
    <location>
        <begin position="401"/>
        <end position="479"/>
    </location>
</feature>
<evidence type="ECO:0000256" key="1">
    <source>
        <dbReference type="ARBA" id="ARBA00001920"/>
    </source>
</evidence>
<dbReference type="SUPFAM" id="SSF55347">
    <property type="entry name" value="Glyceraldehyde-3-phosphate dehydrogenase-like, C-terminal domain"/>
    <property type="match status" value="1"/>
</dbReference>